<accession>A0A1H0B5C4</accession>
<gene>
    <name evidence="1" type="ORF">SAMN04489726_6483</name>
</gene>
<name>A0A1H0B5C4_ALLAB</name>
<protein>
    <submittedName>
        <fullName evidence="1">Uncharacterized protein</fullName>
    </submittedName>
</protein>
<proteinExistence type="predicted"/>
<evidence type="ECO:0000313" key="2">
    <source>
        <dbReference type="Proteomes" id="UP000183376"/>
    </source>
</evidence>
<evidence type="ECO:0000313" key="1">
    <source>
        <dbReference type="EMBL" id="SDN40821.1"/>
    </source>
</evidence>
<organism evidence="1 2">
    <name type="scientific">Allokutzneria albata</name>
    <name type="common">Kibdelosporangium albatum</name>
    <dbReference type="NCBI Taxonomy" id="211114"/>
    <lineage>
        <taxon>Bacteria</taxon>
        <taxon>Bacillati</taxon>
        <taxon>Actinomycetota</taxon>
        <taxon>Actinomycetes</taxon>
        <taxon>Pseudonocardiales</taxon>
        <taxon>Pseudonocardiaceae</taxon>
        <taxon>Allokutzneria</taxon>
    </lineage>
</organism>
<reference evidence="1 2" key="1">
    <citation type="submission" date="2016-10" db="EMBL/GenBank/DDBJ databases">
        <authorList>
            <person name="de Groot N.N."/>
        </authorList>
    </citation>
    <scope>NUCLEOTIDE SEQUENCE [LARGE SCALE GENOMIC DNA]</scope>
    <source>
        <strain evidence="1 2">DSM 44149</strain>
    </source>
</reference>
<sequence>MNNLGVENPRFEEESMSTTRRLAIAVLPLLITLGGCSQIQEAGSKAKVCTEALALAAFTPDPKDGEKAQKETQETGNKLHELAKNVNDGDVSGAITTLGNSYVDMAKQRVEDAANLPKWVETKVKQLDALRQACL</sequence>
<dbReference type="eggNOG" id="ENOG502ZHQ0">
    <property type="taxonomic scope" value="Bacteria"/>
</dbReference>
<keyword evidence="2" id="KW-1185">Reference proteome</keyword>
<dbReference type="EMBL" id="LT629701">
    <property type="protein sequence ID" value="SDN40821.1"/>
    <property type="molecule type" value="Genomic_DNA"/>
</dbReference>
<dbReference type="STRING" id="211114.SAMN04489726_6483"/>
<dbReference type="Proteomes" id="UP000183376">
    <property type="component" value="Chromosome I"/>
</dbReference>
<dbReference type="AlphaFoldDB" id="A0A1H0B5C4"/>